<keyword evidence="3" id="KW-1185">Reference proteome</keyword>
<evidence type="ECO:0000313" key="3">
    <source>
        <dbReference type="Proteomes" id="UP000501534"/>
    </source>
</evidence>
<evidence type="ECO:0000313" key="2">
    <source>
        <dbReference type="EMBL" id="QJR09598.1"/>
    </source>
</evidence>
<feature type="chain" id="PRO_5026824930" description="DUF3833 domain-containing protein" evidence="1">
    <location>
        <begin position="27"/>
        <end position="175"/>
    </location>
</feature>
<evidence type="ECO:0000256" key="1">
    <source>
        <dbReference type="SAM" id="SignalP"/>
    </source>
</evidence>
<feature type="signal peptide" evidence="1">
    <location>
        <begin position="1"/>
        <end position="26"/>
    </location>
</feature>
<keyword evidence="1" id="KW-0732">Signal</keyword>
<organism evidence="2 3">
    <name type="scientific">Usitatibacter rugosus</name>
    <dbReference type="NCBI Taxonomy" id="2732067"/>
    <lineage>
        <taxon>Bacteria</taxon>
        <taxon>Pseudomonadati</taxon>
        <taxon>Pseudomonadota</taxon>
        <taxon>Betaproteobacteria</taxon>
        <taxon>Nitrosomonadales</taxon>
        <taxon>Usitatibacteraceae</taxon>
        <taxon>Usitatibacter</taxon>
    </lineage>
</organism>
<dbReference type="Proteomes" id="UP000501534">
    <property type="component" value="Chromosome"/>
</dbReference>
<evidence type="ECO:0008006" key="4">
    <source>
        <dbReference type="Google" id="ProtNLM"/>
    </source>
</evidence>
<gene>
    <name evidence="2" type="ORF">DSM104443_00647</name>
</gene>
<protein>
    <recommendedName>
        <fullName evidence="4">DUF3833 domain-containing protein</fullName>
    </recommendedName>
</protein>
<dbReference type="KEGG" id="uru:DSM104443_00647"/>
<reference evidence="2 3" key="1">
    <citation type="submission" date="2020-04" db="EMBL/GenBank/DDBJ databases">
        <title>Usitatibacter rugosus gen. nov., sp. nov. and Usitatibacter palustris sp. nov., novel members of Usitatibacteraceae fam. nov. within the order Nitrosomonadales isolated from soil.</title>
        <authorList>
            <person name="Huber K.J."/>
            <person name="Neumann-Schaal M."/>
            <person name="Geppert A."/>
            <person name="Luckner M."/>
            <person name="Wanner G."/>
            <person name="Overmann J."/>
        </authorList>
    </citation>
    <scope>NUCLEOTIDE SEQUENCE [LARGE SCALE GENOMIC DNA]</scope>
    <source>
        <strain evidence="2 3">0125_3</strain>
    </source>
</reference>
<name>A0A6M4GS06_9PROT</name>
<dbReference type="AlphaFoldDB" id="A0A6M4GS06"/>
<sequence>MTRALFACFAFLILTSCGSVSVNEYAAEKPPFDLREYFNGKVDGWGTIQDRSGKITKRMFVEMTCTWVGDTGTFDERFTNSDGTKETRVWTIKKNGNRYTGTAADVVGEAKGEAAGNALRWQYVLDAKRDGGGTIELDMDDWMWQLDARTVMNRTSFSKFGIRFGEVSFFFRKRD</sequence>
<dbReference type="PROSITE" id="PS51257">
    <property type="entry name" value="PROKAR_LIPOPROTEIN"/>
    <property type="match status" value="1"/>
</dbReference>
<proteinExistence type="predicted"/>
<dbReference type="InterPro" id="IPR024409">
    <property type="entry name" value="DUF3833"/>
</dbReference>
<dbReference type="Pfam" id="PF12915">
    <property type="entry name" value="DUF3833"/>
    <property type="match status" value="1"/>
</dbReference>
<accession>A0A6M4GS06</accession>
<dbReference type="EMBL" id="CP053069">
    <property type="protein sequence ID" value="QJR09598.1"/>
    <property type="molecule type" value="Genomic_DNA"/>
</dbReference>
<dbReference type="RefSeq" id="WP_171089439.1">
    <property type="nucleotide sequence ID" value="NZ_CP053069.1"/>
</dbReference>